<evidence type="ECO:0008006" key="9">
    <source>
        <dbReference type="Google" id="ProtNLM"/>
    </source>
</evidence>
<dbReference type="InterPro" id="IPR036390">
    <property type="entry name" value="WH_DNA-bd_sf"/>
</dbReference>
<dbReference type="GO" id="GO:0005634">
    <property type="term" value="C:nucleus"/>
    <property type="evidence" value="ECO:0007669"/>
    <property type="project" value="UniProtKB-SubCell"/>
</dbReference>
<evidence type="ECO:0000259" key="5">
    <source>
        <dbReference type="Pfam" id="PF04824"/>
    </source>
</evidence>
<evidence type="ECO:0000313" key="7">
    <source>
        <dbReference type="EMBL" id="RIA92649.1"/>
    </source>
</evidence>
<protein>
    <recommendedName>
        <fullName evidence="9">Rad21/Rec8-like protein N-terminal domain-containing protein</fullName>
    </recommendedName>
</protein>
<evidence type="ECO:0000256" key="2">
    <source>
        <dbReference type="ARBA" id="ARBA00009870"/>
    </source>
</evidence>
<dbReference type="InterPro" id="IPR039781">
    <property type="entry name" value="Rad21/Rec8-like"/>
</dbReference>
<dbReference type="InterPro" id="IPR006910">
    <property type="entry name" value="Rad21_Rec8_N"/>
</dbReference>
<feature type="domain" description="Rad21/Rec8-like protein N-terminal" evidence="6">
    <location>
        <begin position="55"/>
        <end position="140"/>
    </location>
</feature>
<organism evidence="7 8">
    <name type="scientific">Glomus cerebriforme</name>
    <dbReference type="NCBI Taxonomy" id="658196"/>
    <lineage>
        <taxon>Eukaryota</taxon>
        <taxon>Fungi</taxon>
        <taxon>Fungi incertae sedis</taxon>
        <taxon>Mucoromycota</taxon>
        <taxon>Glomeromycotina</taxon>
        <taxon>Glomeromycetes</taxon>
        <taxon>Glomerales</taxon>
        <taxon>Glomeraceae</taxon>
        <taxon>Glomus</taxon>
    </lineage>
</organism>
<evidence type="ECO:0000259" key="6">
    <source>
        <dbReference type="Pfam" id="PF04825"/>
    </source>
</evidence>
<dbReference type="EMBL" id="QKYT01000121">
    <property type="protein sequence ID" value="RIA92649.1"/>
    <property type="molecule type" value="Genomic_DNA"/>
</dbReference>
<gene>
    <name evidence="7" type="ORF">C1645_874608</name>
</gene>
<dbReference type="OrthoDB" id="10071381at2759"/>
<feature type="region of interest" description="Disordered" evidence="4">
    <location>
        <begin position="294"/>
        <end position="316"/>
    </location>
</feature>
<evidence type="ECO:0000256" key="3">
    <source>
        <dbReference type="ARBA" id="ARBA00023242"/>
    </source>
</evidence>
<accession>A0A397T5Q0</accession>
<dbReference type="Pfam" id="PF04825">
    <property type="entry name" value="Rad21_Rec8_N"/>
    <property type="match status" value="1"/>
</dbReference>
<comment type="subcellular location">
    <subcellularLocation>
        <location evidence="1">Nucleus</location>
    </subcellularLocation>
</comment>
<dbReference type="InterPro" id="IPR023093">
    <property type="entry name" value="ScpA-like_C"/>
</dbReference>
<keyword evidence="8" id="KW-1185">Reference proteome</keyword>
<comment type="caution">
    <text evidence="7">The sequence shown here is derived from an EMBL/GenBank/DDBJ whole genome shotgun (WGS) entry which is preliminary data.</text>
</comment>
<dbReference type="GO" id="GO:1990414">
    <property type="term" value="P:replication-born double-strand break repair via sister chromatid exchange"/>
    <property type="evidence" value="ECO:0007669"/>
    <property type="project" value="TreeGrafter"/>
</dbReference>
<dbReference type="PANTHER" id="PTHR12585:SF69">
    <property type="entry name" value="FI11703P"/>
    <property type="match status" value="1"/>
</dbReference>
<feature type="region of interest" description="Disordered" evidence="4">
    <location>
        <begin position="368"/>
        <end position="402"/>
    </location>
</feature>
<dbReference type="STRING" id="658196.A0A397T5Q0"/>
<dbReference type="SUPFAM" id="SSF46785">
    <property type="entry name" value="Winged helix' DNA-binding domain"/>
    <property type="match status" value="1"/>
</dbReference>
<reference evidence="7 8" key="1">
    <citation type="submission" date="2018-06" db="EMBL/GenBank/DDBJ databases">
        <title>Comparative genomics reveals the genomic features of Rhizophagus irregularis, R. cerebriforme, R. diaphanum and Gigaspora rosea, and their symbiotic lifestyle signature.</title>
        <authorList>
            <person name="Morin E."/>
            <person name="San Clemente H."/>
            <person name="Chen E.C.H."/>
            <person name="De La Providencia I."/>
            <person name="Hainaut M."/>
            <person name="Kuo A."/>
            <person name="Kohler A."/>
            <person name="Murat C."/>
            <person name="Tang N."/>
            <person name="Roy S."/>
            <person name="Loubradou J."/>
            <person name="Henrissat B."/>
            <person name="Grigoriev I.V."/>
            <person name="Corradi N."/>
            <person name="Roux C."/>
            <person name="Martin F.M."/>
        </authorList>
    </citation>
    <scope>NUCLEOTIDE SEQUENCE [LARGE SCALE GENOMIC DNA]</scope>
    <source>
        <strain evidence="7 8">DAOM 227022</strain>
    </source>
</reference>
<feature type="domain" description="Rad21/Rec8-like protein C-terminal eukaryotic" evidence="5">
    <location>
        <begin position="493"/>
        <end position="530"/>
    </location>
</feature>
<dbReference type="Gene3D" id="1.10.10.580">
    <property type="entry name" value="Structural maintenance of chromosome 1. Chain E"/>
    <property type="match status" value="1"/>
</dbReference>
<comment type="similarity">
    <text evidence="2">Belongs to the rad21 family.</text>
</comment>
<evidence type="ECO:0000256" key="1">
    <source>
        <dbReference type="ARBA" id="ARBA00004123"/>
    </source>
</evidence>
<evidence type="ECO:0000313" key="8">
    <source>
        <dbReference type="Proteomes" id="UP000265703"/>
    </source>
</evidence>
<dbReference type="Proteomes" id="UP000265703">
    <property type="component" value="Unassembled WGS sequence"/>
</dbReference>
<evidence type="ECO:0000256" key="4">
    <source>
        <dbReference type="SAM" id="MobiDB-lite"/>
    </source>
</evidence>
<dbReference type="GO" id="GO:0007062">
    <property type="term" value="P:sister chromatid cohesion"/>
    <property type="evidence" value="ECO:0007669"/>
    <property type="project" value="InterPro"/>
</dbReference>
<sequence>MSEDIEGFETTKSLSNEPYKRSSRHKDFATTTNKKLIYFIRQIQCLHRHFNNYRLAATLGCRHNLRRLSKKEVNSVNIVKACDYVTTPPEPLTHRFISNLMFGIALIYHQQYNFYYIDVNEVWLNLKRVLIEIHEESIDIISPQSGNDLNNNDPFFEFELNIPMHDIIMLPNIDNQIKLSDKGANQSRHTLINLPHDEPSSGFDFDLDNDILMIDDHSGITINFDFEGNLYESTENTNVVMDNVMDEHNAVHEEERRKNNDPINNEGLQEMEIYNERIQDINVDILQQIPAEEQDNVDEENEPILRPDRKRRRTQRVRTSNLLYTPGKPFLAPQLASLWEQHCAPMLYDENVKRRRIHPFSSVVNLNERDKSPSIPRDVNNINSGNEEPERLRKEGSRQGSPISIPIYSDSVSMGFNTSTIDFLDDRTLDDNNITLPIFGGIISWGSSSQARIIQSTTTAVNSEQEAMDFFESIKIIMNDAYVSFQDIMKIQSTKRADVAKNLYYTLALTTKNLIKVNQNQPYGEISIQIRNE</sequence>
<dbReference type="PANTHER" id="PTHR12585">
    <property type="entry name" value="SCC1 / RAD21 FAMILY MEMBER"/>
    <property type="match status" value="1"/>
</dbReference>
<name>A0A397T5Q0_9GLOM</name>
<feature type="compositionally biased region" description="Basic and acidic residues" evidence="4">
    <location>
        <begin position="388"/>
        <end position="397"/>
    </location>
</feature>
<dbReference type="GO" id="GO:0003682">
    <property type="term" value="F:chromatin binding"/>
    <property type="evidence" value="ECO:0007669"/>
    <property type="project" value="TreeGrafter"/>
</dbReference>
<dbReference type="GO" id="GO:0008278">
    <property type="term" value="C:cohesin complex"/>
    <property type="evidence" value="ECO:0007669"/>
    <property type="project" value="InterPro"/>
</dbReference>
<keyword evidence="3" id="KW-0539">Nucleus</keyword>
<dbReference type="AlphaFoldDB" id="A0A397T5Q0"/>
<dbReference type="Pfam" id="PF04824">
    <property type="entry name" value="Rad21_Rec8"/>
    <property type="match status" value="1"/>
</dbReference>
<dbReference type="InterPro" id="IPR006909">
    <property type="entry name" value="Rad21/Rec8_C_eu"/>
</dbReference>
<proteinExistence type="inferred from homology"/>